<accession>A0A812Y839</accession>
<name>A0A812Y839_9DINO</name>
<feature type="region of interest" description="Disordered" evidence="1">
    <location>
        <begin position="84"/>
        <end position="113"/>
    </location>
</feature>
<protein>
    <submittedName>
        <fullName evidence="2">Uncharacterized protein</fullName>
    </submittedName>
</protein>
<gene>
    <name evidence="2" type="ORF">SNEC2469_LOCUS22711</name>
</gene>
<keyword evidence="3" id="KW-1185">Reference proteome</keyword>
<proteinExistence type="predicted"/>
<dbReference type="Proteomes" id="UP000601435">
    <property type="component" value="Unassembled WGS sequence"/>
</dbReference>
<evidence type="ECO:0000256" key="1">
    <source>
        <dbReference type="SAM" id="MobiDB-lite"/>
    </source>
</evidence>
<sequence>MELFVPADYIFFVCHRVILALVRTYCPTVSSDAPNKTAPVAALKKQVAKFFEDSNLAALWGELEKHWAPKVRSRRNLQALCDEGDDAGFDEEKEEEEAEEEATLTEPEDDDDRLELVDPYLAEAMGLEAGSPPPPSACVGTIAYEVNEDLGHPIPYEAYGATSKNLSDDAGNDGDVDLVQRIAHRRAALSGQQAAHKWNGISAG</sequence>
<dbReference type="AlphaFoldDB" id="A0A812Y839"/>
<dbReference type="EMBL" id="CAJNJA010041564">
    <property type="protein sequence ID" value="CAE7776060.1"/>
    <property type="molecule type" value="Genomic_DNA"/>
</dbReference>
<comment type="caution">
    <text evidence="2">The sequence shown here is derived from an EMBL/GenBank/DDBJ whole genome shotgun (WGS) entry which is preliminary data.</text>
</comment>
<dbReference type="OrthoDB" id="432908at2759"/>
<evidence type="ECO:0000313" key="3">
    <source>
        <dbReference type="Proteomes" id="UP000601435"/>
    </source>
</evidence>
<evidence type="ECO:0000313" key="2">
    <source>
        <dbReference type="EMBL" id="CAE7776060.1"/>
    </source>
</evidence>
<organism evidence="2 3">
    <name type="scientific">Symbiodinium necroappetens</name>
    <dbReference type="NCBI Taxonomy" id="1628268"/>
    <lineage>
        <taxon>Eukaryota</taxon>
        <taxon>Sar</taxon>
        <taxon>Alveolata</taxon>
        <taxon>Dinophyceae</taxon>
        <taxon>Suessiales</taxon>
        <taxon>Symbiodiniaceae</taxon>
        <taxon>Symbiodinium</taxon>
    </lineage>
</organism>
<reference evidence="2" key="1">
    <citation type="submission" date="2021-02" db="EMBL/GenBank/DDBJ databases">
        <authorList>
            <person name="Dougan E. K."/>
            <person name="Rhodes N."/>
            <person name="Thang M."/>
            <person name="Chan C."/>
        </authorList>
    </citation>
    <scope>NUCLEOTIDE SEQUENCE</scope>
</reference>